<protein>
    <submittedName>
        <fullName evidence="2">H-NS histone family protein</fullName>
    </submittedName>
</protein>
<organism evidence="2 3">
    <name type="scientific">Ideonella margarita</name>
    <dbReference type="NCBI Taxonomy" id="2984191"/>
    <lineage>
        <taxon>Bacteria</taxon>
        <taxon>Pseudomonadati</taxon>
        <taxon>Pseudomonadota</taxon>
        <taxon>Betaproteobacteria</taxon>
        <taxon>Burkholderiales</taxon>
        <taxon>Sphaerotilaceae</taxon>
        <taxon>Ideonella</taxon>
    </lineage>
</organism>
<accession>A0ABU9C643</accession>
<name>A0ABU9C643_9BURK</name>
<dbReference type="InterPro" id="IPR027444">
    <property type="entry name" value="H-NS_C_dom"/>
</dbReference>
<gene>
    <name evidence="2" type="ORF">AACH00_05975</name>
</gene>
<dbReference type="Proteomes" id="UP001379945">
    <property type="component" value="Unassembled WGS sequence"/>
</dbReference>
<dbReference type="EMBL" id="JBBUTI010000004">
    <property type="protein sequence ID" value="MEK8045892.1"/>
    <property type="molecule type" value="Genomic_DNA"/>
</dbReference>
<proteinExistence type="predicted"/>
<dbReference type="SMART" id="SM00528">
    <property type="entry name" value="HNS"/>
    <property type="match status" value="1"/>
</dbReference>
<evidence type="ECO:0000313" key="2">
    <source>
        <dbReference type="EMBL" id="MEK8045892.1"/>
    </source>
</evidence>
<dbReference type="RefSeq" id="WP_341398176.1">
    <property type="nucleotide sequence ID" value="NZ_JBBUTI010000004.1"/>
</dbReference>
<keyword evidence="3" id="KW-1185">Reference proteome</keyword>
<dbReference type="Pfam" id="PF00816">
    <property type="entry name" value="Histone_HNS"/>
    <property type="match status" value="1"/>
</dbReference>
<comment type="caution">
    <text evidence="2">The sequence shown here is derived from an EMBL/GenBank/DDBJ whole genome shotgun (WGS) entry which is preliminary data.</text>
</comment>
<reference evidence="2 3" key="1">
    <citation type="submission" date="2024-04" db="EMBL/GenBank/DDBJ databases">
        <title>Novel species of the genus Ideonella isolated from streams.</title>
        <authorList>
            <person name="Lu H."/>
        </authorList>
    </citation>
    <scope>NUCLEOTIDE SEQUENCE [LARGE SCALE GENOMIC DNA]</scope>
    <source>
        <strain evidence="2 3">LYT19W</strain>
    </source>
</reference>
<dbReference type="Gene3D" id="4.10.430.10">
    <property type="entry name" value="Histone-like protein H-NS, C-terminal domain"/>
    <property type="match status" value="1"/>
</dbReference>
<sequence length="117" mass="12965">MSDNPHDQDNWHFDADPRTVMLDRRGKAAVVARIVSLMSYWGITLDDLAGDTPAASPSAPATPLPVKYRHPVSGETWDGQGAHPDWLRNALLKEGLRVDELKPEFQAAAQQPLEPDR</sequence>
<dbReference type="InterPro" id="IPR037150">
    <property type="entry name" value="H-NS_C_dom_sf"/>
</dbReference>
<evidence type="ECO:0000313" key="3">
    <source>
        <dbReference type="Proteomes" id="UP001379945"/>
    </source>
</evidence>
<dbReference type="SUPFAM" id="SSF81273">
    <property type="entry name" value="H-NS histone-like proteins"/>
    <property type="match status" value="1"/>
</dbReference>
<evidence type="ECO:0000259" key="1">
    <source>
        <dbReference type="SMART" id="SM00528"/>
    </source>
</evidence>
<feature type="domain" description="DNA-binding protein H-NS-like C-terminal" evidence="1">
    <location>
        <begin position="58"/>
        <end position="103"/>
    </location>
</feature>